<dbReference type="AlphaFoldDB" id="A0AAV3Q2B8"/>
<evidence type="ECO:0000313" key="1">
    <source>
        <dbReference type="EMBL" id="GAA0157541.1"/>
    </source>
</evidence>
<dbReference type="Proteomes" id="UP001454036">
    <property type="component" value="Unassembled WGS sequence"/>
</dbReference>
<reference evidence="1 2" key="1">
    <citation type="submission" date="2024-01" db="EMBL/GenBank/DDBJ databases">
        <title>The complete chloroplast genome sequence of Lithospermum erythrorhizon: insights into the phylogenetic relationship among Boraginaceae species and the maternal lineages of purple gromwells.</title>
        <authorList>
            <person name="Okada T."/>
            <person name="Watanabe K."/>
        </authorList>
    </citation>
    <scope>NUCLEOTIDE SEQUENCE [LARGE SCALE GENOMIC DNA]</scope>
</reference>
<organism evidence="1 2">
    <name type="scientific">Lithospermum erythrorhizon</name>
    <name type="common">Purple gromwell</name>
    <name type="synonym">Lithospermum officinale var. erythrorhizon</name>
    <dbReference type="NCBI Taxonomy" id="34254"/>
    <lineage>
        <taxon>Eukaryota</taxon>
        <taxon>Viridiplantae</taxon>
        <taxon>Streptophyta</taxon>
        <taxon>Embryophyta</taxon>
        <taxon>Tracheophyta</taxon>
        <taxon>Spermatophyta</taxon>
        <taxon>Magnoliopsida</taxon>
        <taxon>eudicotyledons</taxon>
        <taxon>Gunneridae</taxon>
        <taxon>Pentapetalae</taxon>
        <taxon>asterids</taxon>
        <taxon>lamiids</taxon>
        <taxon>Boraginales</taxon>
        <taxon>Boraginaceae</taxon>
        <taxon>Boraginoideae</taxon>
        <taxon>Lithospermeae</taxon>
        <taxon>Lithospermum</taxon>
    </lineage>
</organism>
<gene>
    <name evidence="1" type="ORF">LIER_14790</name>
</gene>
<protein>
    <submittedName>
        <fullName evidence="1">Uncharacterized protein</fullName>
    </submittedName>
</protein>
<sequence>MNESIGFPVLTYIPPTEVNGKAVVKYQSNDVIPEEEGRDRMLAEGPFIFAQFPMIIILWTPESLVSEEVGGEGACMVPKPLFELAISERGNVQ</sequence>
<dbReference type="EMBL" id="BAABME010003126">
    <property type="protein sequence ID" value="GAA0157541.1"/>
    <property type="molecule type" value="Genomic_DNA"/>
</dbReference>
<proteinExistence type="predicted"/>
<accession>A0AAV3Q2B8</accession>
<evidence type="ECO:0000313" key="2">
    <source>
        <dbReference type="Proteomes" id="UP001454036"/>
    </source>
</evidence>
<name>A0AAV3Q2B8_LITER</name>
<comment type="caution">
    <text evidence="1">The sequence shown here is derived from an EMBL/GenBank/DDBJ whole genome shotgun (WGS) entry which is preliminary data.</text>
</comment>
<keyword evidence="2" id="KW-1185">Reference proteome</keyword>